<evidence type="ECO:0000313" key="2">
    <source>
        <dbReference type="EMBL" id="KAH0538168.1"/>
    </source>
</evidence>
<dbReference type="OrthoDB" id="4743431at2759"/>
<protein>
    <submittedName>
        <fullName evidence="2">Uncharacterized protein</fullName>
    </submittedName>
</protein>
<dbReference type="EMBL" id="JAGHQL010000120">
    <property type="protein sequence ID" value="KAH0538168.1"/>
    <property type="molecule type" value="Genomic_DNA"/>
</dbReference>
<proteinExistence type="predicted"/>
<evidence type="ECO:0000313" key="3">
    <source>
        <dbReference type="Proteomes" id="UP000698800"/>
    </source>
</evidence>
<accession>A0A9P8KYQ7</accession>
<dbReference type="AlphaFoldDB" id="A0A9P8KYQ7"/>
<dbReference type="Proteomes" id="UP000698800">
    <property type="component" value="Unassembled WGS sequence"/>
</dbReference>
<evidence type="ECO:0000256" key="1">
    <source>
        <dbReference type="SAM" id="MobiDB-lite"/>
    </source>
</evidence>
<gene>
    <name evidence="2" type="ORF">FGG08_005226</name>
</gene>
<reference evidence="2" key="1">
    <citation type="submission" date="2021-03" db="EMBL/GenBank/DDBJ databases">
        <title>Comparative genomics and phylogenomic investigation of the class Geoglossomycetes provide insights into ecological specialization and systematics.</title>
        <authorList>
            <person name="Melie T."/>
            <person name="Pirro S."/>
            <person name="Miller A.N."/>
            <person name="Quandt A."/>
        </authorList>
    </citation>
    <scope>NUCLEOTIDE SEQUENCE</scope>
    <source>
        <strain evidence="2">GBOQ0MN5Z8</strain>
    </source>
</reference>
<comment type="caution">
    <text evidence="2">The sequence shown here is derived from an EMBL/GenBank/DDBJ whole genome shotgun (WGS) entry which is preliminary data.</text>
</comment>
<sequence length="325" mass="37234">MLPSISKSSSHLTPKDLNCLSPAVIWPRRRIEIPESTLSVGGLRIGSLWVDFKPKQEIVEWKNARDSFQCPLKAYFWEEFSRRLQQSPCHDGGWPSAIGSSEPMGEVPPAFGGHGLCYTCQNLDRLYWENWRYPSWVVPHKRRCICATFRRDKQSKHFFMEELDEFFNKIQRYGIHRRPFTTGYSLGLGPADIQTGDSVWLLEGAEVPMVLRPVEDHYILIGSCYLHAAEREFDVCGICRASNSRYQPLAVPPIPQTVPYRPPPSGVRLQMTASQLPAQGGRYGHRSRPNPKSATRLSRDGLETLRPHWSMPISMPFEWEVITIH</sequence>
<organism evidence="2 3">
    <name type="scientific">Glutinoglossum americanum</name>
    <dbReference type="NCBI Taxonomy" id="1670608"/>
    <lineage>
        <taxon>Eukaryota</taxon>
        <taxon>Fungi</taxon>
        <taxon>Dikarya</taxon>
        <taxon>Ascomycota</taxon>
        <taxon>Pezizomycotina</taxon>
        <taxon>Geoglossomycetes</taxon>
        <taxon>Geoglossales</taxon>
        <taxon>Geoglossaceae</taxon>
        <taxon>Glutinoglossum</taxon>
    </lineage>
</organism>
<keyword evidence="3" id="KW-1185">Reference proteome</keyword>
<dbReference type="Pfam" id="PF26639">
    <property type="entry name" value="Het-6_barrel"/>
    <property type="match status" value="1"/>
</dbReference>
<name>A0A9P8KYQ7_9PEZI</name>
<feature type="region of interest" description="Disordered" evidence="1">
    <location>
        <begin position="278"/>
        <end position="298"/>
    </location>
</feature>